<sequence length="150" mass="16704">MNTVAKTPWHLWAVGFVTLLWNGFGAYDYLMSKAENREYLEGMMEPTGVTVDAAIAYMDAMPLWANIAWGLGVWGAVAGSLLLLLRSRFAVHAFLLSLVGLVFGMIHQWTNPMPGMTDPTTPIIFTFVIFAITIFLVWYARRMAAAGVLR</sequence>
<keyword evidence="1" id="KW-1133">Transmembrane helix</keyword>
<evidence type="ECO:0000256" key="1">
    <source>
        <dbReference type="SAM" id="Phobius"/>
    </source>
</evidence>
<dbReference type="KEGG" id="err:DVR09_06410"/>
<feature type="transmembrane region" description="Helical" evidence="1">
    <location>
        <begin position="92"/>
        <end position="110"/>
    </location>
</feature>
<dbReference type="AlphaFoldDB" id="A0A345YDM2"/>
<proteinExistence type="predicted"/>
<keyword evidence="1" id="KW-0812">Transmembrane</keyword>
<dbReference type="OrthoDB" id="5801787at2"/>
<reference evidence="3" key="1">
    <citation type="submission" date="2018-07" db="EMBL/GenBank/DDBJ databases">
        <title>Genome sequence of Erythrobacter strain YH-07, an antagonistic bacterium isolated from Yellow Sea.</title>
        <authorList>
            <person name="Tang T."/>
            <person name="Liu Q."/>
            <person name="Sun X."/>
        </authorList>
    </citation>
    <scope>NUCLEOTIDE SEQUENCE [LARGE SCALE GENOMIC DNA]</scope>
    <source>
        <strain evidence="3">YH-07</strain>
    </source>
</reference>
<keyword evidence="1" id="KW-0472">Membrane</keyword>
<accession>A0A345YDM2</accession>
<gene>
    <name evidence="2" type="ORF">DVR09_06410</name>
</gene>
<dbReference type="EMBL" id="CP031357">
    <property type="protein sequence ID" value="AXK42024.1"/>
    <property type="molecule type" value="Genomic_DNA"/>
</dbReference>
<evidence type="ECO:0000313" key="3">
    <source>
        <dbReference type="Proteomes" id="UP000254508"/>
    </source>
</evidence>
<feature type="transmembrane region" description="Helical" evidence="1">
    <location>
        <begin position="122"/>
        <end position="140"/>
    </location>
</feature>
<feature type="transmembrane region" description="Helical" evidence="1">
    <location>
        <begin position="67"/>
        <end position="85"/>
    </location>
</feature>
<keyword evidence="3" id="KW-1185">Reference proteome</keyword>
<dbReference type="RefSeq" id="WP_115416210.1">
    <property type="nucleotide sequence ID" value="NZ_CP031357.1"/>
</dbReference>
<feature type="transmembrane region" description="Helical" evidence="1">
    <location>
        <begin position="12"/>
        <end position="30"/>
    </location>
</feature>
<dbReference type="Proteomes" id="UP000254508">
    <property type="component" value="Chromosome"/>
</dbReference>
<evidence type="ECO:0000313" key="2">
    <source>
        <dbReference type="EMBL" id="AXK42024.1"/>
    </source>
</evidence>
<protein>
    <recommendedName>
        <fullName evidence="4">Sugar transporter</fullName>
    </recommendedName>
</protein>
<name>A0A345YDM2_9SPHN</name>
<evidence type="ECO:0008006" key="4">
    <source>
        <dbReference type="Google" id="ProtNLM"/>
    </source>
</evidence>
<organism evidence="2 3">
    <name type="scientific">Erythrobacter aureus</name>
    <dbReference type="NCBI Taxonomy" id="2182384"/>
    <lineage>
        <taxon>Bacteria</taxon>
        <taxon>Pseudomonadati</taxon>
        <taxon>Pseudomonadota</taxon>
        <taxon>Alphaproteobacteria</taxon>
        <taxon>Sphingomonadales</taxon>
        <taxon>Erythrobacteraceae</taxon>
        <taxon>Erythrobacter/Porphyrobacter group</taxon>
        <taxon>Erythrobacter</taxon>
    </lineage>
</organism>